<feature type="chain" id="PRO_5040202295" evidence="1">
    <location>
        <begin position="16"/>
        <end position="219"/>
    </location>
</feature>
<evidence type="ECO:0000313" key="2">
    <source>
        <dbReference type="EMBL" id="KAH7131570.1"/>
    </source>
</evidence>
<dbReference type="AlphaFoldDB" id="A0A9P9IUI5"/>
<organism evidence="2 3">
    <name type="scientific">Dactylonectria estremocensis</name>
    <dbReference type="NCBI Taxonomy" id="1079267"/>
    <lineage>
        <taxon>Eukaryota</taxon>
        <taxon>Fungi</taxon>
        <taxon>Dikarya</taxon>
        <taxon>Ascomycota</taxon>
        <taxon>Pezizomycotina</taxon>
        <taxon>Sordariomycetes</taxon>
        <taxon>Hypocreomycetidae</taxon>
        <taxon>Hypocreales</taxon>
        <taxon>Nectriaceae</taxon>
        <taxon>Dactylonectria</taxon>
    </lineage>
</organism>
<proteinExistence type="predicted"/>
<reference evidence="2" key="1">
    <citation type="journal article" date="2021" name="Nat. Commun.">
        <title>Genetic determinants of endophytism in the Arabidopsis root mycobiome.</title>
        <authorList>
            <person name="Mesny F."/>
            <person name="Miyauchi S."/>
            <person name="Thiergart T."/>
            <person name="Pickel B."/>
            <person name="Atanasova L."/>
            <person name="Karlsson M."/>
            <person name="Huettel B."/>
            <person name="Barry K.W."/>
            <person name="Haridas S."/>
            <person name="Chen C."/>
            <person name="Bauer D."/>
            <person name="Andreopoulos W."/>
            <person name="Pangilinan J."/>
            <person name="LaButti K."/>
            <person name="Riley R."/>
            <person name="Lipzen A."/>
            <person name="Clum A."/>
            <person name="Drula E."/>
            <person name="Henrissat B."/>
            <person name="Kohler A."/>
            <person name="Grigoriev I.V."/>
            <person name="Martin F.M."/>
            <person name="Hacquard S."/>
        </authorList>
    </citation>
    <scope>NUCLEOTIDE SEQUENCE</scope>
    <source>
        <strain evidence="2">MPI-CAGE-AT-0021</strain>
    </source>
</reference>
<comment type="caution">
    <text evidence="2">The sequence shown here is derived from an EMBL/GenBank/DDBJ whole genome shotgun (WGS) entry which is preliminary data.</text>
</comment>
<keyword evidence="3" id="KW-1185">Reference proteome</keyword>
<feature type="signal peptide" evidence="1">
    <location>
        <begin position="1"/>
        <end position="15"/>
    </location>
</feature>
<name>A0A9P9IUI5_9HYPO</name>
<evidence type="ECO:0000313" key="3">
    <source>
        <dbReference type="Proteomes" id="UP000717696"/>
    </source>
</evidence>
<accession>A0A9P9IUI5</accession>
<protein>
    <submittedName>
        <fullName evidence="2">Uncharacterized protein</fullName>
    </submittedName>
</protein>
<evidence type="ECO:0000256" key="1">
    <source>
        <dbReference type="SAM" id="SignalP"/>
    </source>
</evidence>
<keyword evidence="1" id="KW-0732">Signal</keyword>
<gene>
    <name evidence="2" type="ORF">B0J13DRAFT_562853</name>
</gene>
<dbReference type="EMBL" id="JAGMUU010000019">
    <property type="protein sequence ID" value="KAH7131570.1"/>
    <property type="molecule type" value="Genomic_DNA"/>
</dbReference>
<sequence length="219" mass="22358">MHLSTVLAFASVAYASAPQVAGILNSPRALFGLDERQTVFCKQIYPPYTCERSCGEGYTECIDWPTCYNPGKGQTCCSDGSYCAEGYYCVDVGCCPNGSSLEECGATKTLSVIPPPLNPATSATETATSVVLSSAIVTSVFETTASGVSSVAPILNISTSATPIIEVSTTATVILGTPGPGQSTATAVPTVPANVGANTKVEYLLMAVFGGIGVLMGGL</sequence>
<dbReference type="Proteomes" id="UP000717696">
    <property type="component" value="Unassembled WGS sequence"/>
</dbReference>
<dbReference type="OrthoDB" id="5409186at2759"/>